<keyword evidence="1" id="KW-0689">Ribosomal protein</keyword>
<evidence type="ECO:0000313" key="1">
    <source>
        <dbReference type="EMBL" id="KAJ9115029.1"/>
    </source>
</evidence>
<accession>A0ACC2WTE4</accession>
<protein>
    <submittedName>
        <fullName evidence="1">40S ribosomal protein</fullName>
    </submittedName>
</protein>
<comment type="caution">
    <text evidence="1">The sequence shown here is derived from an EMBL/GenBank/DDBJ whole genome shotgun (WGS) entry which is preliminary data.</text>
</comment>
<dbReference type="EMBL" id="JASBWU010000017">
    <property type="protein sequence ID" value="KAJ9115029.1"/>
    <property type="molecule type" value="Genomic_DNA"/>
</dbReference>
<dbReference type="Proteomes" id="UP001243375">
    <property type="component" value="Unassembled WGS sequence"/>
</dbReference>
<evidence type="ECO:0000313" key="2">
    <source>
        <dbReference type="Proteomes" id="UP001243375"/>
    </source>
</evidence>
<keyword evidence="2" id="KW-1185">Reference proteome</keyword>
<gene>
    <name evidence="1" type="primary">RPS2</name>
    <name evidence="1" type="ORF">QFC22_005357</name>
</gene>
<organism evidence="1 2">
    <name type="scientific">Naganishia vaughanmartiniae</name>
    <dbReference type="NCBI Taxonomy" id="1424756"/>
    <lineage>
        <taxon>Eukaryota</taxon>
        <taxon>Fungi</taxon>
        <taxon>Dikarya</taxon>
        <taxon>Basidiomycota</taxon>
        <taxon>Agaricomycotina</taxon>
        <taxon>Tremellomycetes</taxon>
        <taxon>Filobasidiales</taxon>
        <taxon>Filobasidiaceae</taxon>
        <taxon>Naganishia</taxon>
    </lineage>
</organism>
<name>A0ACC2WTE4_9TREE</name>
<sequence length="273" mass="29192">MSAPAAAPEGARGGFGRGAARGAGRGGRGRGRRGAKKDEDKPWVPVTKLGRLVNDGKIKSMEEIYLFSLPIKEFQIVDKFLPTLKDEVMSISPVQKQTSAGQRTRFKAFVAVGDFDGHVGLGVKVAKEVATAIRGAIIVAKLSIVPVRRGYWGNHIQDPHTVPCKVSGKSGSVMCRLVPARESIPNLDVARGTGIVAAPAAKRLLQMAGVQDCYTQSKGSTATQGNFLKATLAAIAKTYEFLSPDLWKIIPPGQTPYDEFSAQLQMGAKKNAY</sequence>
<reference evidence="1" key="1">
    <citation type="submission" date="2023-04" db="EMBL/GenBank/DDBJ databases">
        <title>Draft Genome sequencing of Naganishia species isolated from polar environments using Oxford Nanopore Technology.</title>
        <authorList>
            <person name="Leo P."/>
            <person name="Venkateswaran K."/>
        </authorList>
    </citation>
    <scope>NUCLEOTIDE SEQUENCE</scope>
    <source>
        <strain evidence="1">MNA-CCFEE 5425</strain>
    </source>
</reference>
<proteinExistence type="predicted"/>
<keyword evidence="1" id="KW-0687">Ribonucleoprotein</keyword>